<dbReference type="Proteomes" id="UP000243579">
    <property type="component" value="Unassembled WGS sequence"/>
</dbReference>
<organism evidence="2 3">
    <name type="scientific">Achlya hypogyna</name>
    <name type="common">Oomycete</name>
    <name type="synonym">Protoachlya hypogyna</name>
    <dbReference type="NCBI Taxonomy" id="1202772"/>
    <lineage>
        <taxon>Eukaryota</taxon>
        <taxon>Sar</taxon>
        <taxon>Stramenopiles</taxon>
        <taxon>Oomycota</taxon>
        <taxon>Saprolegniomycetes</taxon>
        <taxon>Saprolegniales</taxon>
        <taxon>Achlyaceae</taxon>
        <taxon>Achlya</taxon>
    </lineage>
</organism>
<keyword evidence="3" id="KW-1185">Reference proteome</keyword>
<evidence type="ECO:0000313" key="3">
    <source>
        <dbReference type="Proteomes" id="UP000243579"/>
    </source>
</evidence>
<reference evidence="2 3" key="1">
    <citation type="journal article" date="2014" name="Genome Biol. Evol.">
        <title>The secreted proteins of Achlya hypogyna and Thraustotheca clavata identify the ancestral oomycete secretome and reveal gene acquisitions by horizontal gene transfer.</title>
        <authorList>
            <person name="Misner I."/>
            <person name="Blouin N."/>
            <person name="Leonard G."/>
            <person name="Richards T.A."/>
            <person name="Lane C.E."/>
        </authorList>
    </citation>
    <scope>NUCLEOTIDE SEQUENCE [LARGE SCALE GENOMIC DNA]</scope>
    <source>
        <strain evidence="2 3">ATCC 48635</strain>
    </source>
</reference>
<feature type="region of interest" description="Disordered" evidence="1">
    <location>
        <begin position="94"/>
        <end position="126"/>
    </location>
</feature>
<evidence type="ECO:0000313" key="2">
    <source>
        <dbReference type="EMBL" id="OQR90181.1"/>
    </source>
</evidence>
<evidence type="ECO:0000256" key="1">
    <source>
        <dbReference type="SAM" id="MobiDB-lite"/>
    </source>
</evidence>
<feature type="compositionally biased region" description="Basic and acidic residues" evidence="1">
    <location>
        <begin position="94"/>
        <end position="105"/>
    </location>
</feature>
<accession>A0A1V9YWU1</accession>
<dbReference type="OrthoDB" id="76244at2759"/>
<comment type="caution">
    <text evidence="2">The sequence shown here is derived from an EMBL/GenBank/DDBJ whole genome shotgun (WGS) entry which is preliminary data.</text>
</comment>
<gene>
    <name evidence="2" type="ORF">ACHHYP_05725</name>
</gene>
<dbReference type="AlphaFoldDB" id="A0A1V9YWU1"/>
<name>A0A1V9YWU1_ACHHY</name>
<sequence length="425" mass="48955">MEDEQDARGDDGEDLAKPLDDSVPIAFLLGDKMSFYSAKTPVKIVAQPRPRTPTDFCDMSKREREVRAKMVLDPIELGRQATFLTAVKGISDGALRDGTDLEESPRSPPRQSFQSLGARKQRERQRLANQRLHASIYWKGDDDMDTSHGFARPKTFLPVTVSKAPTLTDKQQALKVEVEKARAKVHFRMHHAQRVLEVTRAQQEFARDVLRQQTTGDNTLDRDASRKYVRQKWSKLTSRRLILHEKRLEVERRKQLMELQMAAARREKEASLCDLQRDVDERNREAKLRKVQLRGFQETMWPTQGSIVSKLKDRVEYFQRKDLRERMVNQYKLEDDDPAEDLLVELVPLAEVAKVKFMSNRRRPQDKYTIEPATRPKPVFGGGFHVAKAAESDEEGDDGWEESKEGELTVSPFLLENKFGHKAAT</sequence>
<protein>
    <submittedName>
        <fullName evidence="2">Uncharacterized protein</fullName>
    </submittedName>
</protein>
<dbReference type="EMBL" id="JNBR01000661">
    <property type="protein sequence ID" value="OQR90181.1"/>
    <property type="molecule type" value="Genomic_DNA"/>
</dbReference>
<feature type="region of interest" description="Disordered" evidence="1">
    <location>
        <begin position="368"/>
        <end position="411"/>
    </location>
</feature>
<proteinExistence type="predicted"/>